<accession>A0ABN6SEL9</accession>
<dbReference type="Gene3D" id="3.30.950.30">
    <property type="entry name" value="Schlafen, AAA domain"/>
    <property type="match status" value="1"/>
</dbReference>
<feature type="domain" description="Schlafen AlbA-2" evidence="1">
    <location>
        <begin position="25"/>
        <end position="144"/>
    </location>
</feature>
<evidence type="ECO:0000313" key="2">
    <source>
        <dbReference type="EMBL" id="BDR53953.1"/>
    </source>
</evidence>
<dbReference type="Proteomes" id="UP001321748">
    <property type="component" value="Chromosome"/>
</dbReference>
<dbReference type="InterPro" id="IPR007421">
    <property type="entry name" value="Schlafen_AlbA_2_dom"/>
</dbReference>
<dbReference type="Pfam" id="PF13749">
    <property type="entry name" value="HATPase_c_4"/>
    <property type="match status" value="1"/>
</dbReference>
<dbReference type="InterPro" id="IPR038461">
    <property type="entry name" value="Schlafen_AlbA_2_dom_sf"/>
</dbReference>
<name>A0ABN6SEL9_9BIFI</name>
<sequence>MSVEETVGTNSLEDLVRQIQRKQCEDQTVEVKAAGQGTPKVYDSLSSFSNQNEGGFIVFGLDERLAFAVTGVFDAQKLQKAITDQGKEMCPEVRPKFSSSKVEGKTVVCAYVEGRPMSERPVYRETMGVMRGSYTRVGDADTHMTPTELYEIESFKDGRRDDVAVDPQAEVGMLAANRIADFLQRAQDDRPLLARRAENEILNLTGVTRQGRPTLAGLMALGDYPQQVYPNLCITAVAVAGTSLSSGEEGERFLDSKRFEGSVERMVEDAMAFVRRNSRTKTLIQDGVRTDVPEYPETAVREILTNALMHRDYGPYCNGTPVRLVLFADRLECWNPGGVYGGQSVNDLGFANSQTRNPTLVSLLEIQRVAENRHSGIPVIREEAEARGYRPVEFVDRQASFTVRFYHTPAQSPVSIDAAREPLPIENSGQPAGVPVLDLPERQSKYAIILDACRTPQTLEDIAALLGIGKYYASRRYVKPMVRDGLLTAAKGSYSDKKRRFVATVAQD</sequence>
<dbReference type="EMBL" id="AP026800">
    <property type="protein sequence ID" value="BDR53953.1"/>
    <property type="molecule type" value="Genomic_DNA"/>
</dbReference>
<evidence type="ECO:0000313" key="3">
    <source>
        <dbReference type="Proteomes" id="UP001321748"/>
    </source>
</evidence>
<dbReference type="Gene3D" id="3.30.565.60">
    <property type="match status" value="1"/>
</dbReference>
<dbReference type="Pfam" id="PF04326">
    <property type="entry name" value="SLFN_AlbA_2"/>
    <property type="match status" value="1"/>
</dbReference>
<organism evidence="2 3">
    <name type="scientific">Bombiscardovia apis</name>
    <dbReference type="NCBI Taxonomy" id="2932182"/>
    <lineage>
        <taxon>Bacteria</taxon>
        <taxon>Bacillati</taxon>
        <taxon>Actinomycetota</taxon>
        <taxon>Actinomycetes</taxon>
        <taxon>Bifidobacteriales</taxon>
        <taxon>Bifidobacteriaceae</taxon>
        <taxon>Bombiscardovia</taxon>
    </lineage>
</organism>
<keyword evidence="3" id="KW-1185">Reference proteome</keyword>
<proteinExistence type="predicted"/>
<dbReference type="RefSeq" id="WP_317642989.1">
    <property type="nucleotide sequence ID" value="NZ_AP026800.1"/>
</dbReference>
<evidence type="ECO:0000259" key="1">
    <source>
        <dbReference type="Pfam" id="PF04326"/>
    </source>
</evidence>
<gene>
    <name evidence="2" type="ORF">KIMH_00640</name>
</gene>
<dbReference type="PANTHER" id="PTHR30595">
    <property type="entry name" value="GLPR-RELATED TRANSCRIPTIONAL REPRESSOR"/>
    <property type="match status" value="1"/>
</dbReference>
<dbReference type="PANTHER" id="PTHR30595:SF6">
    <property type="entry name" value="SCHLAFEN ALBA-2 DOMAIN-CONTAINING PROTEIN"/>
    <property type="match status" value="1"/>
</dbReference>
<reference evidence="2 3" key="1">
    <citation type="journal article" date="2023" name="Microbiol. Spectr.">
        <title>Symbiosis of Carpenter Bees with Uncharacterized Lactic Acid Bacteria Showing NAD Auxotrophy.</title>
        <authorList>
            <person name="Kawasaki S."/>
            <person name="Ozawa K."/>
            <person name="Mori T."/>
            <person name="Yamamoto A."/>
            <person name="Ito M."/>
            <person name="Ohkuma M."/>
            <person name="Sakamoto M."/>
            <person name="Matsutani M."/>
        </authorList>
    </citation>
    <scope>NUCLEOTIDE SEQUENCE [LARGE SCALE GENOMIC DNA]</scope>
    <source>
        <strain evidence="2 3">KimH</strain>
    </source>
</reference>
<dbReference type="InterPro" id="IPR038475">
    <property type="entry name" value="RecG_C_sf"/>
</dbReference>
<protein>
    <recommendedName>
        <fullName evidence="1">Schlafen AlbA-2 domain-containing protein</fullName>
    </recommendedName>
</protein>